<name>A0A662DIR4_UNCAE</name>
<comment type="subcellular location">
    <subcellularLocation>
        <location evidence="1">Cytoplasm</location>
    </subcellularLocation>
</comment>
<accession>A0A662DIR4</accession>
<evidence type="ECO:0000256" key="2">
    <source>
        <dbReference type="ARBA" id="ARBA00022490"/>
    </source>
</evidence>
<dbReference type="Proteomes" id="UP000885660">
    <property type="component" value="Unassembled WGS sequence"/>
</dbReference>
<gene>
    <name evidence="9" type="ORF">DRI96_01535</name>
    <name evidence="8" type="ORF">ENG47_02295</name>
</gene>
<dbReference type="EMBL" id="QMQB01000040">
    <property type="protein sequence ID" value="RLE14387.1"/>
    <property type="molecule type" value="Genomic_DNA"/>
</dbReference>
<dbReference type="Proteomes" id="UP000267654">
    <property type="component" value="Unassembled WGS sequence"/>
</dbReference>
<evidence type="ECO:0000256" key="3">
    <source>
        <dbReference type="ARBA" id="ARBA00022723"/>
    </source>
</evidence>
<dbReference type="GO" id="GO:0019324">
    <property type="term" value="P:L-lyxose metabolic process"/>
    <property type="evidence" value="ECO:0007669"/>
    <property type="project" value="TreeGrafter"/>
</dbReference>
<protein>
    <submittedName>
        <fullName evidence="9">Sugar phosphate isomerase/epimerase</fullName>
    </submittedName>
</protein>
<dbReference type="Gene3D" id="3.20.20.150">
    <property type="entry name" value="Divalent-metal-dependent TIM barrel enzymes"/>
    <property type="match status" value="1"/>
</dbReference>
<evidence type="ECO:0000259" key="7">
    <source>
        <dbReference type="Pfam" id="PF01261"/>
    </source>
</evidence>
<dbReference type="Pfam" id="PF01261">
    <property type="entry name" value="AP_endonuc_2"/>
    <property type="match status" value="1"/>
</dbReference>
<dbReference type="InterPro" id="IPR050337">
    <property type="entry name" value="L-rhamnose_isomerase"/>
</dbReference>
<dbReference type="InterPro" id="IPR013022">
    <property type="entry name" value="Xyl_isomerase-like_TIM-brl"/>
</dbReference>
<evidence type="ECO:0000313" key="10">
    <source>
        <dbReference type="Proteomes" id="UP000267654"/>
    </source>
</evidence>
<dbReference type="InterPro" id="IPR001998">
    <property type="entry name" value="Xylose_isomerase"/>
</dbReference>
<evidence type="ECO:0000256" key="4">
    <source>
        <dbReference type="ARBA" id="ARBA00023211"/>
    </source>
</evidence>
<dbReference type="InterPro" id="IPR036237">
    <property type="entry name" value="Xyl_isomerase-like_sf"/>
</dbReference>
<dbReference type="GO" id="GO:0009045">
    <property type="term" value="F:xylose isomerase activity"/>
    <property type="evidence" value="ECO:0007669"/>
    <property type="project" value="InterPro"/>
</dbReference>
<keyword evidence="6" id="KW-0119">Carbohydrate metabolism</keyword>
<proteinExistence type="predicted"/>
<evidence type="ECO:0000313" key="8">
    <source>
        <dbReference type="EMBL" id="HDN84574.1"/>
    </source>
</evidence>
<sequence length="329" mass="37262">MQRKIRFSAVAVVFGSCADRYVLEGYSPKKSFEEMMESAKKVADLEGIELVGGWHLTSRNAREVVKKVEDFGLRVSVIIPELWSSAKWGLGSFAARDKKIRQDAIDEVKRAMDLARETGCNIVAPWFGQDGYDYSFQANYIKAWDLITEGLVECADHLPDVKIAVEYKIKEPRTHCFIGTVGKVILLTKEVGRDNVGVTLDVGHALEGYENMAESVALLKRFGNKLFHLHLNDNYRLWDDDMIPASVHTIEMLELLYWLDKTGYDGWYSLDIFPYREDGQKAATEGIEWIKALFKIIDKIGKEKIEQVIEQGDATSASALLRKALTENL</sequence>
<dbReference type="GO" id="GO:0008740">
    <property type="term" value="F:L-rhamnose isomerase activity"/>
    <property type="evidence" value="ECO:0007669"/>
    <property type="project" value="TreeGrafter"/>
</dbReference>
<keyword evidence="3" id="KW-0479">Metal-binding</keyword>
<dbReference type="EMBL" id="DRBC01000132">
    <property type="protein sequence ID" value="HDN84574.1"/>
    <property type="molecule type" value="Genomic_DNA"/>
</dbReference>
<keyword evidence="2" id="KW-0963">Cytoplasm</keyword>
<reference evidence="8" key="2">
    <citation type="journal article" date="2020" name="mSystems">
        <title>Genome- and Community-Level Interaction Insights into Carbon Utilization and Element Cycling Functions of Hydrothermarchaeota in Hydrothermal Sediment.</title>
        <authorList>
            <person name="Zhou Z."/>
            <person name="Liu Y."/>
            <person name="Xu W."/>
            <person name="Pan J."/>
            <person name="Luo Z.H."/>
            <person name="Li M."/>
        </authorList>
    </citation>
    <scope>NUCLEOTIDE SEQUENCE [LARGE SCALE GENOMIC DNA]</scope>
    <source>
        <strain evidence="8">HyVt-219</strain>
    </source>
</reference>
<dbReference type="GO" id="GO:0019301">
    <property type="term" value="P:rhamnose catabolic process"/>
    <property type="evidence" value="ECO:0007669"/>
    <property type="project" value="TreeGrafter"/>
</dbReference>
<dbReference type="PANTHER" id="PTHR30268:SF0">
    <property type="entry name" value="L-RHAMNOSE ISOMERASE"/>
    <property type="match status" value="1"/>
</dbReference>
<organism evidence="9 10">
    <name type="scientific">Aerophobetes bacterium</name>
    <dbReference type="NCBI Taxonomy" id="2030807"/>
    <lineage>
        <taxon>Bacteria</taxon>
        <taxon>Candidatus Aerophobota</taxon>
    </lineage>
</organism>
<evidence type="ECO:0000256" key="5">
    <source>
        <dbReference type="ARBA" id="ARBA00023235"/>
    </source>
</evidence>
<dbReference type="AlphaFoldDB" id="A0A662DIR4"/>
<keyword evidence="4" id="KW-0464">Manganese</keyword>
<evidence type="ECO:0000313" key="9">
    <source>
        <dbReference type="EMBL" id="RLE14387.1"/>
    </source>
</evidence>
<dbReference type="SUPFAM" id="SSF51658">
    <property type="entry name" value="Xylose isomerase-like"/>
    <property type="match status" value="1"/>
</dbReference>
<reference evidence="9 10" key="1">
    <citation type="submission" date="2018-06" db="EMBL/GenBank/DDBJ databases">
        <title>Extensive metabolic versatility and redundancy in microbially diverse, dynamic hydrothermal sediments.</title>
        <authorList>
            <person name="Dombrowski N."/>
            <person name="Teske A."/>
            <person name="Baker B.J."/>
        </authorList>
    </citation>
    <scope>NUCLEOTIDE SEQUENCE [LARGE SCALE GENOMIC DNA]</scope>
    <source>
        <strain evidence="9">B19_G9</strain>
    </source>
</reference>
<evidence type="ECO:0000256" key="6">
    <source>
        <dbReference type="ARBA" id="ARBA00023277"/>
    </source>
</evidence>
<dbReference type="PANTHER" id="PTHR30268">
    <property type="entry name" value="L-RHAMNOSE ISOMERASE"/>
    <property type="match status" value="1"/>
</dbReference>
<feature type="domain" description="Xylose isomerase-like TIM barrel" evidence="7">
    <location>
        <begin position="45"/>
        <end position="292"/>
    </location>
</feature>
<evidence type="ECO:0000256" key="1">
    <source>
        <dbReference type="ARBA" id="ARBA00004496"/>
    </source>
</evidence>
<dbReference type="PROSITE" id="PS51257">
    <property type="entry name" value="PROKAR_LIPOPROTEIN"/>
    <property type="match status" value="1"/>
</dbReference>
<dbReference type="PROSITE" id="PS51415">
    <property type="entry name" value="XYLOSE_ISOMERASE"/>
    <property type="match status" value="1"/>
</dbReference>
<keyword evidence="5 9" id="KW-0413">Isomerase</keyword>
<comment type="caution">
    <text evidence="9">The sequence shown here is derived from an EMBL/GenBank/DDBJ whole genome shotgun (WGS) entry which is preliminary data.</text>
</comment>
<dbReference type="GO" id="GO:0046872">
    <property type="term" value="F:metal ion binding"/>
    <property type="evidence" value="ECO:0007669"/>
    <property type="project" value="UniProtKB-KW"/>
</dbReference>